<evidence type="ECO:0000313" key="2">
    <source>
        <dbReference type="Proteomes" id="UP000435187"/>
    </source>
</evidence>
<protein>
    <submittedName>
        <fullName evidence="1">DUF4362 domain-containing protein</fullName>
    </submittedName>
</protein>
<dbReference type="RefSeq" id="WP_153835136.1">
    <property type="nucleotide sequence ID" value="NZ_JBHUMW010000054.1"/>
</dbReference>
<evidence type="ECO:0000313" key="1">
    <source>
        <dbReference type="EMBL" id="MRI66409.1"/>
    </source>
</evidence>
<proteinExistence type="predicted"/>
<dbReference type="Proteomes" id="UP000435187">
    <property type="component" value="Unassembled WGS sequence"/>
</dbReference>
<accession>A0A6N7R1S9</accession>
<dbReference type="AlphaFoldDB" id="A0A6N7R1S9"/>
<reference evidence="1 2" key="1">
    <citation type="submission" date="2019-10" db="EMBL/GenBank/DDBJ databases">
        <title>Gracilibacillus salitolerans sp. nov., a moderate halophile isolated from a saline soil in northwest China.</title>
        <authorList>
            <person name="Gan L."/>
        </authorList>
    </citation>
    <scope>NUCLEOTIDE SEQUENCE [LARGE SCALE GENOMIC DNA]</scope>
    <source>
        <strain evidence="1 2">TP2-8</strain>
    </source>
</reference>
<sequence>MANSLMRGEKVQVTHGAVAESYPGQSSAIAIKRIVDEEHDMVIAPDETINLVALEQFIQKTENNEEATMRGVNITVEGSSVFDTFIFQNGEYTVREDATQDNFVEVETIGEVSCQQLEYYLTDDQNIMIELTGCDNDTGVLEIANLPFKDMIVPEDIYHRVEVIVGEEVVLDTTDESEKEEIITKIREGTPQSVMTMTMMAPEGEIILYGKQAIIHFDYQEVGNVIRYNTLVETGLTFD</sequence>
<organism evidence="1 2">
    <name type="scientific">Gracilibacillus thailandensis</name>
    <dbReference type="NCBI Taxonomy" id="563735"/>
    <lineage>
        <taxon>Bacteria</taxon>
        <taxon>Bacillati</taxon>
        <taxon>Bacillota</taxon>
        <taxon>Bacilli</taxon>
        <taxon>Bacillales</taxon>
        <taxon>Bacillaceae</taxon>
        <taxon>Gracilibacillus</taxon>
    </lineage>
</organism>
<dbReference type="InterPro" id="IPR025372">
    <property type="entry name" value="DUF4362"/>
</dbReference>
<dbReference type="Pfam" id="PF14275">
    <property type="entry name" value="DUF4362"/>
    <property type="match status" value="1"/>
</dbReference>
<gene>
    <name evidence="1" type="ORF">GH885_08595</name>
</gene>
<comment type="caution">
    <text evidence="1">The sequence shown here is derived from an EMBL/GenBank/DDBJ whole genome shotgun (WGS) entry which is preliminary data.</text>
</comment>
<keyword evidence="2" id="KW-1185">Reference proteome</keyword>
<name>A0A6N7R1S9_9BACI</name>
<dbReference type="EMBL" id="WJEE01000015">
    <property type="protein sequence ID" value="MRI66409.1"/>
    <property type="molecule type" value="Genomic_DNA"/>
</dbReference>